<dbReference type="SUPFAM" id="SSF52151">
    <property type="entry name" value="FabD/lysophospholipase-like"/>
    <property type="match status" value="1"/>
</dbReference>
<evidence type="ECO:0000313" key="4">
    <source>
        <dbReference type="Proteomes" id="UP001595621"/>
    </source>
</evidence>
<keyword evidence="1" id="KW-0443">Lipid metabolism</keyword>
<name>A0ABV7G686_9GAMM</name>
<dbReference type="RefSeq" id="WP_248937328.1">
    <property type="nucleotide sequence ID" value="NZ_JAKILF010000008.1"/>
</dbReference>
<protein>
    <submittedName>
        <fullName evidence="3">Patatin-like phospholipase family protein</fullName>
    </submittedName>
</protein>
<organism evidence="3 4">
    <name type="scientific">Shewanella submarina</name>
    <dbReference type="NCBI Taxonomy" id="2016376"/>
    <lineage>
        <taxon>Bacteria</taxon>
        <taxon>Pseudomonadati</taxon>
        <taxon>Pseudomonadota</taxon>
        <taxon>Gammaproteobacteria</taxon>
        <taxon>Alteromonadales</taxon>
        <taxon>Shewanellaceae</taxon>
        <taxon>Shewanella</taxon>
    </lineage>
</organism>
<keyword evidence="4" id="KW-1185">Reference proteome</keyword>
<dbReference type="EMBL" id="JBHRTD010000001">
    <property type="protein sequence ID" value="MFC3137013.1"/>
    <property type="molecule type" value="Genomic_DNA"/>
</dbReference>
<dbReference type="InterPro" id="IPR002641">
    <property type="entry name" value="PNPLA_dom"/>
</dbReference>
<evidence type="ECO:0000256" key="1">
    <source>
        <dbReference type="ARBA" id="ARBA00023098"/>
    </source>
</evidence>
<comment type="caution">
    <text evidence="3">The sequence shown here is derived from an EMBL/GenBank/DDBJ whole genome shotgun (WGS) entry which is preliminary data.</text>
</comment>
<accession>A0ABV7G686</accession>
<evidence type="ECO:0000259" key="2">
    <source>
        <dbReference type="Pfam" id="PF01734"/>
    </source>
</evidence>
<dbReference type="Gene3D" id="3.40.1090.10">
    <property type="entry name" value="Cytosolic phospholipase A2 catalytic domain"/>
    <property type="match status" value="1"/>
</dbReference>
<sequence length="556" mass="62124">MTLTLKVASYPMAAYSQPNDFPEASLTGFNNGDECNIGVTFSGGGTRSACCTLGQLKALHESGVLERVRYISAVSGGSWASVPFLFISNEQLVHYFAGIEQPNHLDEATAKHIVPGSFQSCLTNAGVLSRLLAAALSGKGDESYADVIGRIFLKPFDLHQPHKSFTYDQNTRDDALTRNLEQSQSGRLKATDFQLQRSNTPYLIVGATLLNHDGLNFKQKYPVEYTPLYSGIRTKWTDDDWFTPDDHFGGGYIESLGYDCKGPYREDRSTAVHTMTVRRSPKQFGDWTNEKAFSLSDIMASSGAAPQEITDTLGLRSLGFPEFFHIPIQTKNNAPKVADEYAHSDGGHMENLGIMPLLARGVSRIYVFINTKCAYFPQDNWQPDSSASAVNIEKTNINKSVKALFVPLRDWFGLKKFEDNLVFKDGRNKLKELIQAFNQQITVANDGLSSYAEEGLFYTQELETRKNKVFGVSGGQKVTVTWVYNQRSKAWEDSLASQELADEIRHQKLDEWDPFQLDNFPHYETFMENAAVINLKGVQTNLLASHAWFVARKALS</sequence>
<evidence type="ECO:0000313" key="3">
    <source>
        <dbReference type="EMBL" id="MFC3137013.1"/>
    </source>
</evidence>
<feature type="domain" description="PNPLA" evidence="2">
    <location>
        <begin position="40"/>
        <end position="176"/>
    </location>
</feature>
<dbReference type="PANTHER" id="PTHR10728">
    <property type="entry name" value="CYTOSOLIC PHOSPHOLIPASE A2"/>
    <property type="match status" value="1"/>
</dbReference>
<dbReference type="PANTHER" id="PTHR10728:SF40">
    <property type="entry name" value="PATATIN FAMILY PROTEIN"/>
    <property type="match status" value="1"/>
</dbReference>
<dbReference type="Pfam" id="PF01734">
    <property type="entry name" value="Patatin"/>
    <property type="match status" value="1"/>
</dbReference>
<dbReference type="Proteomes" id="UP001595621">
    <property type="component" value="Unassembled WGS sequence"/>
</dbReference>
<dbReference type="InterPro" id="IPR016035">
    <property type="entry name" value="Acyl_Trfase/lysoPLipase"/>
</dbReference>
<proteinExistence type="predicted"/>
<reference evidence="4" key="1">
    <citation type="journal article" date="2019" name="Int. J. Syst. Evol. Microbiol.">
        <title>The Global Catalogue of Microorganisms (GCM) 10K type strain sequencing project: providing services to taxonomists for standard genome sequencing and annotation.</title>
        <authorList>
            <consortium name="The Broad Institute Genomics Platform"/>
            <consortium name="The Broad Institute Genome Sequencing Center for Infectious Disease"/>
            <person name="Wu L."/>
            <person name="Ma J."/>
        </authorList>
    </citation>
    <scope>NUCLEOTIDE SEQUENCE [LARGE SCALE GENOMIC DNA]</scope>
    <source>
        <strain evidence="4">KCTC 52277</strain>
    </source>
</reference>
<gene>
    <name evidence="3" type="ORF">ACFOE0_02250</name>
</gene>